<proteinExistence type="predicted"/>
<dbReference type="EMBL" id="JAOYFB010000037">
    <property type="protein sequence ID" value="KAK4024233.1"/>
    <property type="molecule type" value="Genomic_DNA"/>
</dbReference>
<evidence type="ECO:0000313" key="1">
    <source>
        <dbReference type="EMBL" id="KAK4024233.1"/>
    </source>
</evidence>
<protein>
    <submittedName>
        <fullName evidence="1">Uncharacterized protein</fullName>
    </submittedName>
</protein>
<dbReference type="Proteomes" id="UP001234178">
    <property type="component" value="Unassembled WGS sequence"/>
</dbReference>
<comment type="caution">
    <text evidence="1">The sequence shown here is derived from an EMBL/GenBank/DDBJ whole genome shotgun (WGS) entry which is preliminary data.</text>
</comment>
<evidence type="ECO:0000313" key="2">
    <source>
        <dbReference type="Proteomes" id="UP001234178"/>
    </source>
</evidence>
<gene>
    <name evidence="1" type="ORF">OUZ56_009618</name>
</gene>
<keyword evidence="2" id="KW-1185">Reference proteome</keyword>
<reference evidence="1 2" key="1">
    <citation type="journal article" date="2023" name="Nucleic Acids Res.">
        <title>The hologenome of Daphnia magna reveals possible DNA methylation and microbiome-mediated evolution of the host genome.</title>
        <authorList>
            <person name="Chaturvedi A."/>
            <person name="Li X."/>
            <person name="Dhandapani V."/>
            <person name="Marshall H."/>
            <person name="Kissane S."/>
            <person name="Cuenca-Cambronero M."/>
            <person name="Asole G."/>
            <person name="Calvet F."/>
            <person name="Ruiz-Romero M."/>
            <person name="Marangio P."/>
            <person name="Guigo R."/>
            <person name="Rago D."/>
            <person name="Mirbahai L."/>
            <person name="Eastwood N."/>
            <person name="Colbourne J.K."/>
            <person name="Zhou J."/>
            <person name="Mallon E."/>
            <person name="Orsini L."/>
        </authorList>
    </citation>
    <scope>NUCLEOTIDE SEQUENCE [LARGE SCALE GENOMIC DNA]</scope>
    <source>
        <strain evidence="1">LRV0_1</strain>
    </source>
</reference>
<accession>A0ABR0AGP4</accession>
<name>A0ABR0AGP4_9CRUS</name>
<sequence>MAVVYIARAFLRRNQASIDPMPFFQEPVVWTIETMMKCPKLLSMLGGLGGKKYPEDANSFIKWGRQRK</sequence>
<organism evidence="1 2">
    <name type="scientific">Daphnia magna</name>
    <dbReference type="NCBI Taxonomy" id="35525"/>
    <lineage>
        <taxon>Eukaryota</taxon>
        <taxon>Metazoa</taxon>
        <taxon>Ecdysozoa</taxon>
        <taxon>Arthropoda</taxon>
        <taxon>Crustacea</taxon>
        <taxon>Branchiopoda</taxon>
        <taxon>Diplostraca</taxon>
        <taxon>Cladocera</taxon>
        <taxon>Anomopoda</taxon>
        <taxon>Daphniidae</taxon>
        <taxon>Daphnia</taxon>
    </lineage>
</organism>